<comment type="caution">
    <text evidence="2">The sequence shown here is derived from an EMBL/GenBank/DDBJ whole genome shotgun (WGS) entry which is preliminary data.</text>
</comment>
<keyword evidence="3" id="KW-1185">Reference proteome</keyword>
<evidence type="ECO:0000259" key="1">
    <source>
        <dbReference type="PROSITE" id="PS51352"/>
    </source>
</evidence>
<sequence length="108" mass="12283">MAIQISSDNELRSLIFEKERVIVKFIDKDCLICKALAPSFKEFSENAMYGDITFLQMDAAENPVSSKEVKLTGTPFFAIYYKGTLRNCALLSSKEDVREFLDQLLMAQ</sequence>
<dbReference type="InterPro" id="IPR036249">
    <property type="entry name" value="Thioredoxin-like_sf"/>
</dbReference>
<dbReference type="EMBL" id="VKKY01000001">
    <property type="protein sequence ID" value="KAA3440860.1"/>
    <property type="molecule type" value="Genomic_DNA"/>
</dbReference>
<organism evidence="2 3">
    <name type="scientific">Rufibacter hautae</name>
    <dbReference type="NCBI Taxonomy" id="2595005"/>
    <lineage>
        <taxon>Bacteria</taxon>
        <taxon>Pseudomonadati</taxon>
        <taxon>Bacteroidota</taxon>
        <taxon>Cytophagia</taxon>
        <taxon>Cytophagales</taxon>
        <taxon>Hymenobacteraceae</taxon>
        <taxon>Rufibacter</taxon>
    </lineage>
</organism>
<accession>A0A5B6TMY3</accession>
<protein>
    <submittedName>
        <fullName evidence="2">Thioredoxin family protein</fullName>
    </submittedName>
</protein>
<gene>
    <name evidence="2" type="ORF">FOA19_04725</name>
</gene>
<dbReference type="Proteomes" id="UP000324133">
    <property type="component" value="Unassembled WGS sequence"/>
</dbReference>
<dbReference type="CDD" id="cd02947">
    <property type="entry name" value="TRX_family"/>
    <property type="match status" value="1"/>
</dbReference>
<dbReference type="InterPro" id="IPR013766">
    <property type="entry name" value="Thioredoxin_domain"/>
</dbReference>
<dbReference type="AlphaFoldDB" id="A0A5B6TMY3"/>
<dbReference type="Gene3D" id="3.40.30.10">
    <property type="entry name" value="Glutaredoxin"/>
    <property type="match status" value="1"/>
</dbReference>
<evidence type="ECO:0000313" key="2">
    <source>
        <dbReference type="EMBL" id="KAA3440860.1"/>
    </source>
</evidence>
<proteinExistence type="predicted"/>
<dbReference type="SUPFAM" id="SSF52833">
    <property type="entry name" value="Thioredoxin-like"/>
    <property type="match status" value="1"/>
</dbReference>
<reference evidence="2 3" key="1">
    <citation type="submission" date="2019-07" db="EMBL/GenBank/DDBJ databases">
        <title>Rufibacter sp. nov., isolated from lake sediment.</title>
        <authorList>
            <person name="Qu J.-H."/>
        </authorList>
    </citation>
    <scope>NUCLEOTIDE SEQUENCE [LARGE SCALE GENOMIC DNA]</scope>
    <source>
        <strain evidence="2 3">NBS58-1</strain>
    </source>
</reference>
<feature type="domain" description="Thioredoxin" evidence="1">
    <location>
        <begin position="1"/>
        <end position="106"/>
    </location>
</feature>
<dbReference type="Pfam" id="PF00085">
    <property type="entry name" value="Thioredoxin"/>
    <property type="match status" value="1"/>
</dbReference>
<dbReference type="OrthoDB" id="882770at2"/>
<dbReference type="PROSITE" id="PS51352">
    <property type="entry name" value="THIOREDOXIN_2"/>
    <property type="match status" value="1"/>
</dbReference>
<name>A0A5B6TMY3_9BACT</name>
<evidence type="ECO:0000313" key="3">
    <source>
        <dbReference type="Proteomes" id="UP000324133"/>
    </source>
</evidence>